<comment type="caution">
    <text evidence="1">The sequence shown here is derived from an EMBL/GenBank/DDBJ whole genome shotgun (WGS) entry which is preliminary data.</text>
</comment>
<dbReference type="AlphaFoldDB" id="A0A917FH50"/>
<accession>A0A917FH50</accession>
<keyword evidence="2" id="KW-1185">Reference proteome</keyword>
<evidence type="ECO:0000313" key="2">
    <source>
        <dbReference type="Proteomes" id="UP000606044"/>
    </source>
</evidence>
<name>A0A917FH50_9HYPH</name>
<reference evidence="1" key="2">
    <citation type="submission" date="2020-09" db="EMBL/GenBank/DDBJ databases">
        <authorList>
            <person name="Sun Q."/>
            <person name="Sedlacek I."/>
        </authorList>
    </citation>
    <scope>NUCLEOTIDE SEQUENCE</scope>
    <source>
        <strain evidence="1">CCM 7897</strain>
    </source>
</reference>
<evidence type="ECO:0000313" key="1">
    <source>
        <dbReference type="EMBL" id="GGF79807.1"/>
    </source>
</evidence>
<evidence type="ECO:0008006" key="3">
    <source>
        <dbReference type="Google" id="ProtNLM"/>
    </source>
</evidence>
<sequence>MLRKPCKSAKLVQILAFYDEPQLALFETDNKLRLLAIAVGENSGHENKFFCVEVIDRSFRAYKNGKIDLYFLFKLSVGRKYYTFNWSKMSNDGTVEIRSASGSDIQNDSFYPERGFFEEDHTEEWATNVGPSARTRFGIDGRWDASDFSKLYNRIGDSYSFLSILHDLNTDELGEEEREEISNAITKPNLDSGGSYKGFYNNITSKAQAIRPLRISGVEYHSLGHIEIEGRKSVFDALRASISAIEQNREDAKRHYHFIYKILQSDELLTDIKGKKFSSEKNKDDALIKTKELASILKIEHYSGLLKETKDDHVIFIKKILSFYRRIEALNNFTLEGRVNFEGELARSAPL</sequence>
<dbReference type="EMBL" id="BMCT01000008">
    <property type="protein sequence ID" value="GGF79807.1"/>
    <property type="molecule type" value="Genomic_DNA"/>
</dbReference>
<gene>
    <name evidence="1" type="ORF">GCM10007301_44880</name>
</gene>
<reference evidence="1" key="1">
    <citation type="journal article" date="2014" name="Int. J. Syst. Evol. Microbiol.">
        <title>Complete genome sequence of Corynebacterium casei LMG S-19264T (=DSM 44701T), isolated from a smear-ripened cheese.</title>
        <authorList>
            <consortium name="US DOE Joint Genome Institute (JGI-PGF)"/>
            <person name="Walter F."/>
            <person name="Albersmeier A."/>
            <person name="Kalinowski J."/>
            <person name="Ruckert C."/>
        </authorList>
    </citation>
    <scope>NUCLEOTIDE SEQUENCE</scope>
    <source>
        <strain evidence="1">CCM 7897</strain>
    </source>
</reference>
<dbReference type="Proteomes" id="UP000606044">
    <property type="component" value="Unassembled WGS sequence"/>
</dbReference>
<organism evidence="1 2">
    <name type="scientific">Azorhizobium oxalatiphilum</name>
    <dbReference type="NCBI Taxonomy" id="980631"/>
    <lineage>
        <taxon>Bacteria</taxon>
        <taxon>Pseudomonadati</taxon>
        <taxon>Pseudomonadota</taxon>
        <taxon>Alphaproteobacteria</taxon>
        <taxon>Hyphomicrobiales</taxon>
        <taxon>Xanthobacteraceae</taxon>
        <taxon>Azorhizobium</taxon>
    </lineage>
</organism>
<dbReference type="RefSeq" id="WP_188582792.1">
    <property type="nucleotide sequence ID" value="NZ_BMCT01000008.1"/>
</dbReference>
<proteinExistence type="predicted"/>
<protein>
    <recommendedName>
        <fullName evidence="3">ApeA N-terminal domain-containing protein</fullName>
    </recommendedName>
</protein>